<sequence length="80" mass="9147">PNLEHKLKLLELELPGDPSYFPDRLVVRGRRSRFLGLRRRRRLLVVGSCGVSSCSSSAVRPDCTFEMARFRLLTAIEELC</sequence>
<proteinExistence type="predicted"/>
<evidence type="ECO:0000313" key="2">
    <source>
        <dbReference type="Proteomes" id="UP000015106"/>
    </source>
</evidence>
<dbReference type="AlphaFoldDB" id="A0A8R7TDK8"/>
<organism evidence="1 2">
    <name type="scientific">Triticum urartu</name>
    <name type="common">Red wild einkorn</name>
    <name type="synonym">Crithodium urartu</name>
    <dbReference type="NCBI Taxonomy" id="4572"/>
    <lineage>
        <taxon>Eukaryota</taxon>
        <taxon>Viridiplantae</taxon>
        <taxon>Streptophyta</taxon>
        <taxon>Embryophyta</taxon>
        <taxon>Tracheophyta</taxon>
        <taxon>Spermatophyta</taxon>
        <taxon>Magnoliopsida</taxon>
        <taxon>Liliopsida</taxon>
        <taxon>Poales</taxon>
        <taxon>Poaceae</taxon>
        <taxon>BOP clade</taxon>
        <taxon>Pooideae</taxon>
        <taxon>Triticodae</taxon>
        <taxon>Triticeae</taxon>
        <taxon>Triticinae</taxon>
        <taxon>Triticum</taxon>
    </lineage>
</organism>
<reference evidence="2" key="1">
    <citation type="journal article" date="2013" name="Nature">
        <title>Draft genome of the wheat A-genome progenitor Triticum urartu.</title>
        <authorList>
            <person name="Ling H.Q."/>
            <person name="Zhao S."/>
            <person name="Liu D."/>
            <person name="Wang J."/>
            <person name="Sun H."/>
            <person name="Zhang C."/>
            <person name="Fan H."/>
            <person name="Li D."/>
            <person name="Dong L."/>
            <person name="Tao Y."/>
            <person name="Gao C."/>
            <person name="Wu H."/>
            <person name="Li Y."/>
            <person name="Cui Y."/>
            <person name="Guo X."/>
            <person name="Zheng S."/>
            <person name="Wang B."/>
            <person name="Yu K."/>
            <person name="Liang Q."/>
            <person name="Yang W."/>
            <person name="Lou X."/>
            <person name="Chen J."/>
            <person name="Feng M."/>
            <person name="Jian J."/>
            <person name="Zhang X."/>
            <person name="Luo G."/>
            <person name="Jiang Y."/>
            <person name="Liu J."/>
            <person name="Wang Z."/>
            <person name="Sha Y."/>
            <person name="Zhang B."/>
            <person name="Wu H."/>
            <person name="Tang D."/>
            <person name="Shen Q."/>
            <person name="Xue P."/>
            <person name="Zou S."/>
            <person name="Wang X."/>
            <person name="Liu X."/>
            <person name="Wang F."/>
            <person name="Yang Y."/>
            <person name="An X."/>
            <person name="Dong Z."/>
            <person name="Zhang K."/>
            <person name="Zhang X."/>
            <person name="Luo M.C."/>
            <person name="Dvorak J."/>
            <person name="Tong Y."/>
            <person name="Wang J."/>
            <person name="Yang H."/>
            <person name="Li Z."/>
            <person name="Wang D."/>
            <person name="Zhang A."/>
            <person name="Wang J."/>
        </authorList>
    </citation>
    <scope>NUCLEOTIDE SEQUENCE</scope>
    <source>
        <strain evidence="2">cv. G1812</strain>
    </source>
</reference>
<name>A0A8R7TDK8_TRIUA</name>
<accession>A0A8R7TDK8</accession>
<keyword evidence="2" id="KW-1185">Reference proteome</keyword>
<reference evidence="1" key="3">
    <citation type="submission" date="2022-06" db="UniProtKB">
        <authorList>
            <consortium name="EnsemblPlants"/>
        </authorList>
    </citation>
    <scope>IDENTIFICATION</scope>
</reference>
<dbReference type="Proteomes" id="UP000015106">
    <property type="component" value="Chromosome 2"/>
</dbReference>
<reference evidence="1" key="2">
    <citation type="submission" date="2018-03" db="EMBL/GenBank/DDBJ databases">
        <title>The Triticum urartu genome reveals the dynamic nature of wheat genome evolution.</title>
        <authorList>
            <person name="Ling H."/>
            <person name="Ma B."/>
            <person name="Shi X."/>
            <person name="Liu H."/>
            <person name="Dong L."/>
            <person name="Sun H."/>
            <person name="Cao Y."/>
            <person name="Gao Q."/>
            <person name="Zheng S."/>
            <person name="Li Y."/>
            <person name="Yu Y."/>
            <person name="Du H."/>
            <person name="Qi M."/>
            <person name="Li Y."/>
            <person name="Yu H."/>
            <person name="Cui Y."/>
            <person name="Wang N."/>
            <person name="Chen C."/>
            <person name="Wu H."/>
            <person name="Zhao Y."/>
            <person name="Zhang J."/>
            <person name="Li Y."/>
            <person name="Zhou W."/>
            <person name="Zhang B."/>
            <person name="Hu W."/>
            <person name="Eijk M."/>
            <person name="Tang J."/>
            <person name="Witsenboer H."/>
            <person name="Zhao S."/>
            <person name="Li Z."/>
            <person name="Zhang A."/>
            <person name="Wang D."/>
            <person name="Liang C."/>
        </authorList>
    </citation>
    <scope>NUCLEOTIDE SEQUENCE [LARGE SCALE GENOMIC DNA]</scope>
    <source>
        <strain evidence="1">cv. G1812</strain>
    </source>
</reference>
<dbReference type="Gramene" id="TuG1812G0200001287.01.T01">
    <property type="protein sequence ID" value="TuG1812G0200001287.01.T01"/>
    <property type="gene ID" value="TuG1812G0200001287.01"/>
</dbReference>
<dbReference type="EnsemblPlants" id="TuG1812G0200001287.01.T01">
    <property type="protein sequence ID" value="TuG1812G0200001287.01.T01"/>
    <property type="gene ID" value="TuG1812G0200001287.01"/>
</dbReference>
<protein>
    <submittedName>
        <fullName evidence="1">Uncharacterized protein</fullName>
    </submittedName>
</protein>
<evidence type="ECO:0000313" key="1">
    <source>
        <dbReference type="EnsemblPlants" id="TuG1812G0200001287.01.T01"/>
    </source>
</evidence>